<feature type="domain" description="RNA polymerase alpha subunit" evidence="1">
    <location>
        <begin position="38"/>
        <end position="152"/>
    </location>
</feature>
<organism evidence="2 3">
    <name type="scientific">Anaerobutyricum hallii</name>
    <dbReference type="NCBI Taxonomy" id="39488"/>
    <lineage>
        <taxon>Bacteria</taxon>
        <taxon>Bacillati</taxon>
        <taxon>Bacillota</taxon>
        <taxon>Clostridia</taxon>
        <taxon>Lachnospirales</taxon>
        <taxon>Lachnospiraceae</taxon>
        <taxon>Anaerobutyricum</taxon>
    </lineage>
</organism>
<sequence>MIVKKVAKTTNKKWPVKAVLQKPDKKTVIIKIPDKKQSKSVFVRSHGCSLEAISVALQLQGIRKTPEQIREWCRTHLAGYNGSKVTVFGAAKVINGITGKKVAVWHSNTGKNNKKVRQNINRALKQGKVVLFEQKDPIHTVVFLGHKNKKLQIATYGGVHNGTVAGQVSKKALHGKAGAAQQHNYFCGSSGAAGYVTVKGGS</sequence>
<accession>A0A173S152</accession>
<protein>
    <recommendedName>
        <fullName evidence="1">RNA polymerase alpha subunit domain-containing protein</fullName>
    </recommendedName>
</protein>
<dbReference type="GO" id="GO:0003899">
    <property type="term" value="F:DNA-directed RNA polymerase activity"/>
    <property type="evidence" value="ECO:0007669"/>
    <property type="project" value="InterPro"/>
</dbReference>
<evidence type="ECO:0000313" key="3">
    <source>
        <dbReference type="Proteomes" id="UP000095390"/>
    </source>
</evidence>
<dbReference type="GO" id="GO:0006351">
    <property type="term" value="P:DNA-templated transcription"/>
    <property type="evidence" value="ECO:0007669"/>
    <property type="project" value="InterPro"/>
</dbReference>
<proteinExistence type="predicted"/>
<dbReference type="GO" id="GO:0003677">
    <property type="term" value="F:DNA binding"/>
    <property type="evidence" value="ECO:0007669"/>
    <property type="project" value="InterPro"/>
</dbReference>
<dbReference type="InterPro" id="IPR000722">
    <property type="entry name" value="RNA_pol_asu"/>
</dbReference>
<evidence type="ECO:0000313" key="2">
    <source>
        <dbReference type="EMBL" id="CUM83108.1"/>
    </source>
</evidence>
<dbReference type="RefSeq" id="WP_055182295.1">
    <property type="nucleotide sequence ID" value="NZ_CYYC01000004.1"/>
</dbReference>
<evidence type="ECO:0000259" key="1">
    <source>
        <dbReference type="Pfam" id="PF00623"/>
    </source>
</evidence>
<dbReference type="AlphaFoldDB" id="A0A173S152"/>
<dbReference type="Proteomes" id="UP000095390">
    <property type="component" value="Unassembled WGS sequence"/>
</dbReference>
<reference evidence="2 3" key="1">
    <citation type="submission" date="2015-09" db="EMBL/GenBank/DDBJ databases">
        <authorList>
            <consortium name="Pathogen Informatics"/>
        </authorList>
    </citation>
    <scope>NUCLEOTIDE SEQUENCE [LARGE SCALE GENOMIC DNA]</scope>
    <source>
        <strain evidence="2 3">2789STDY5834966</strain>
    </source>
</reference>
<name>A0A173S152_9FIRM</name>
<dbReference type="OrthoDB" id="1772638at2"/>
<dbReference type="Pfam" id="PF00623">
    <property type="entry name" value="RNA_pol_Rpb1_2"/>
    <property type="match status" value="1"/>
</dbReference>
<gene>
    <name evidence="2" type="ORF">ERS852578_00525</name>
</gene>
<dbReference type="EMBL" id="CYYC01000004">
    <property type="protein sequence ID" value="CUM83108.1"/>
    <property type="molecule type" value="Genomic_DNA"/>
</dbReference>